<dbReference type="AlphaFoldDB" id="A0A1I7WGZ9"/>
<sequence length="59" mass="6974">MKTADKSQVIFEIRGYNDAVNFVRRHRYTIYYLFPHVLNSIEQSVQDCFILKMASLVFG</sequence>
<dbReference type="WBParaSite" id="Hba_04244">
    <property type="protein sequence ID" value="Hba_04244"/>
    <property type="gene ID" value="Hba_04244"/>
</dbReference>
<accession>A0A1I7WGZ9</accession>
<organism evidence="1 2">
    <name type="scientific">Heterorhabditis bacteriophora</name>
    <name type="common">Entomopathogenic nematode worm</name>
    <dbReference type="NCBI Taxonomy" id="37862"/>
    <lineage>
        <taxon>Eukaryota</taxon>
        <taxon>Metazoa</taxon>
        <taxon>Ecdysozoa</taxon>
        <taxon>Nematoda</taxon>
        <taxon>Chromadorea</taxon>
        <taxon>Rhabditida</taxon>
        <taxon>Rhabditina</taxon>
        <taxon>Rhabditomorpha</taxon>
        <taxon>Strongyloidea</taxon>
        <taxon>Heterorhabditidae</taxon>
        <taxon>Heterorhabditis</taxon>
    </lineage>
</organism>
<protein>
    <submittedName>
        <fullName evidence="2">Sigma70_r2 domain-containing protein</fullName>
    </submittedName>
</protein>
<evidence type="ECO:0000313" key="2">
    <source>
        <dbReference type="WBParaSite" id="Hba_04244"/>
    </source>
</evidence>
<dbReference type="Proteomes" id="UP000095283">
    <property type="component" value="Unplaced"/>
</dbReference>
<reference evidence="2" key="1">
    <citation type="submission" date="2016-11" db="UniProtKB">
        <authorList>
            <consortium name="WormBaseParasite"/>
        </authorList>
    </citation>
    <scope>IDENTIFICATION</scope>
</reference>
<proteinExistence type="predicted"/>
<name>A0A1I7WGZ9_HETBA</name>
<evidence type="ECO:0000313" key="1">
    <source>
        <dbReference type="Proteomes" id="UP000095283"/>
    </source>
</evidence>
<keyword evidence="1" id="KW-1185">Reference proteome</keyword>